<dbReference type="Pfam" id="PF04916">
    <property type="entry name" value="Phospholip_B"/>
    <property type="match status" value="1"/>
</dbReference>
<evidence type="ECO:0000256" key="5">
    <source>
        <dbReference type="ARBA" id="ARBA00023098"/>
    </source>
</evidence>
<comment type="caution">
    <text evidence="8">The sequence shown here is derived from an EMBL/GenBank/DDBJ whole genome shotgun (WGS) entry which is preliminary data.</text>
</comment>
<reference evidence="8" key="1">
    <citation type="submission" date="2023-10" db="EMBL/GenBank/DDBJ databases">
        <authorList>
            <person name="Chen Y."/>
            <person name="Shah S."/>
            <person name="Dougan E. K."/>
            <person name="Thang M."/>
            <person name="Chan C."/>
        </authorList>
    </citation>
    <scope>NUCLEOTIDE SEQUENCE [LARGE SCALE GENOMIC DNA]</scope>
</reference>
<keyword evidence="5 7" id="KW-0443">Lipid metabolism</keyword>
<accession>A0ABN9X5S0</accession>
<evidence type="ECO:0000313" key="8">
    <source>
        <dbReference type="EMBL" id="CAK0894687.1"/>
    </source>
</evidence>
<dbReference type="EC" id="3.1.1.-" evidence="7"/>
<keyword evidence="3 7" id="KW-0378">Hydrolase</keyword>
<gene>
    <name evidence="8" type="ORF">PCOR1329_LOCUS73659</name>
</gene>
<comment type="similarity">
    <text evidence="1 7">Belongs to the phospholipase B-like family.</text>
</comment>
<comment type="function">
    <text evidence="7">Putative phospholipase.</text>
</comment>
<evidence type="ECO:0000256" key="7">
    <source>
        <dbReference type="RuleBase" id="RU364138"/>
    </source>
</evidence>
<dbReference type="Gene3D" id="3.60.60.30">
    <property type="match status" value="1"/>
</dbReference>
<name>A0ABN9X5S0_9DINO</name>
<evidence type="ECO:0000256" key="3">
    <source>
        <dbReference type="ARBA" id="ARBA00022801"/>
    </source>
</evidence>
<evidence type="ECO:0000256" key="6">
    <source>
        <dbReference type="ARBA" id="ARBA00023180"/>
    </source>
</evidence>
<keyword evidence="6" id="KW-0325">Glycoprotein</keyword>
<evidence type="ECO:0000256" key="2">
    <source>
        <dbReference type="ARBA" id="ARBA00022729"/>
    </source>
</evidence>
<proteinExistence type="inferred from homology"/>
<dbReference type="EMBL" id="CAUYUJ010019934">
    <property type="protein sequence ID" value="CAK0894687.1"/>
    <property type="molecule type" value="Genomic_DNA"/>
</dbReference>
<dbReference type="Proteomes" id="UP001189429">
    <property type="component" value="Unassembled WGS sequence"/>
</dbReference>
<dbReference type="PANTHER" id="PTHR12370:SF3">
    <property type="entry name" value="PHOSPHOLIPASE B-LIKE 2-RELATED"/>
    <property type="match status" value="1"/>
</dbReference>
<dbReference type="InterPro" id="IPR007000">
    <property type="entry name" value="PLipase_B-like"/>
</dbReference>
<protein>
    <recommendedName>
        <fullName evidence="7">Phospholipase B-like</fullName>
        <ecNumber evidence="7">3.1.1.-</ecNumber>
    </recommendedName>
</protein>
<evidence type="ECO:0000313" key="9">
    <source>
        <dbReference type="Proteomes" id="UP001189429"/>
    </source>
</evidence>
<dbReference type="PANTHER" id="PTHR12370">
    <property type="entry name" value="PHOSPHOLIPASE B-RELATED"/>
    <property type="match status" value="1"/>
</dbReference>
<organism evidence="8 9">
    <name type="scientific">Prorocentrum cordatum</name>
    <dbReference type="NCBI Taxonomy" id="2364126"/>
    <lineage>
        <taxon>Eukaryota</taxon>
        <taxon>Sar</taxon>
        <taxon>Alveolata</taxon>
        <taxon>Dinophyceae</taxon>
        <taxon>Prorocentrales</taxon>
        <taxon>Prorocentraceae</taxon>
        <taxon>Prorocentrum</taxon>
    </lineage>
</organism>
<evidence type="ECO:0000256" key="4">
    <source>
        <dbReference type="ARBA" id="ARBA00022963"/>
    </source>
</evidence>
<evidence type="ECO:0000256" key="1">
    <source>
        <dbReference type="ARBA" id="ARBA00007835"/>
    </source>
</evidence>
<keyword evidence="2" id="KW-0732">Signal</keyword>
<sequence length="528" mass="57547">MYAAGLVEGFLTAERLREFHRNSQALLLMSPDNRQRLPGLQRALARSVEELAAASRDAGFLQEAGASALETQAGLAFLQAWGVRDGYELARARLPQLSGAAPLSMVDLMLINSDGVVDELMAKYGGEGGADALLEERASRGAVLRHGFTGARHRGPAASPPARHQPPRAVGHCTALARLTEDRQELYLGHTTWEAYSEMTRIWKVYDFPLKGVAARKISFSSYPGCVSSTDDYYLMDSGLAVTETTLQVPGTQHYDTSASSLPDFLRIMAANRIASSGKEWVDSMVASATGTYSSQWLVTDYGRFSPGSSLPEGTFYVLEQAPGISHFEDMSAHLQKEGYWASYDRAYFDDVRDATGDAAMEAKLRAAPAGSEARADAALYSKSDTPRAQIVRQTARGVGSLEAMREEMTRNRGTEEPVREAALRVPWFTISARSDLEDKHHINRRGSPEGGVDSKVTSSCLFRTLTAEAISSPTHVDMPPFRWTSASGEDVWPGYPHEGLPTTANFDWVRVDAQDQMLSSLGSGSCN</sequence>
<keyword evidence="9" id="KW-1185">Reference proteome</keyword>
<keyword evidence="4 7" id="KW-0442">Lipid degradation</keyword>